<sequence length="330" mass="34691">MNHWTASDIPPLHGRTAVVTGTGGLGLQDALALARAGARVVLAGRNPAKGRDALQQIRRSVPQAQAEFAPLDLASLASVAAFGAALRGSHARIDLLINNAAVMTPPERRQTADGFELQFGTNHLGHFALTAALLPLLRKSPAPRVVSVSSIAARSGRIDFDDLQARRRYVPMQAYAQSKLACLLFALELQRRSDAAGWGLQSMAAHPGIARTDLLPNGAGPASLPGLARRWLWFLFQPAAQGALPTLYAATAPQAQGGHYYGPDRLGETRGHPAPARVPAQALETATAARLWAVSQQLTGAQFGDSPAAPPSATAHRARLGVALSQVQPA</sequence>
<dbReference type="NCBIfam" id="NF004846">
    <property type="entry name" value="PRK06197.1"/>
    <property type="match status" value="1"/>
</dbReference>
<reference evidence="3" key="1">
    <citation type="journal article" date="2019" name="Int. J. Syst. Evol. Microbiol.">
        <title>The Global Catalogue of Microorganisms (GCM) 10K type strain sequencing project: providing services to taxonomists for standard genome sequencing and annotation.</title>
        <authorList>
            <consortium name="The Broad Institute Genomics Platform"/>
            <consortium name="The Broad Institute Genome Sequencing Center for Infectious Disease"/>
            <person name="Wu L."/>
            <person name="Ma J."/>
        </authorList>
    </citation>
    <scope>NUCLEOTIDE SEQUENCE [LARGE SCALE GENOMIC DNA]</scope>
    <source>
        <strain evidence="3">KCTC 23314</strain>
    </source>
</reference>
<evidence type="ECO:0000256" key="1">
    <source>
        <dbReference type="ARBA" id="ARBA00023002"/>
    </source>
</evidence>
<evidence type="ECO:0000313" key="2">
    <source>
        <dbReference type="EMBL" id="GHC77525.1"/>
    </source>
</evidence>
<dbReference type="Proteomes" id="UP000626210">
    <property type="component" value="Unassembled WGS sequence"/>
</dbReference>
<comment type="caution">
    <text evidence="2">The sequence shown here is derived from an EMBL/GenBank/DDBJ whole genome shotgun (WGS) entry which is preliminary data.</text>
</comment>
<dbReference type="PRINTS" id="PR00081">
    <property type="entry name" value="GDHRDH"/>
</dbReference>
<dbReference type="InterPro" id="IPR002347">
    <property type="entry name" value="SDR_fam"/>
</dbReference>
<dbReference type="PANTHER" id="PTHR43157">
    <property type="entry name" value="PHOSPHATIDYLINOSITOL-GLYCAN BIOSYNTHESIS CLASS F PROTEIN-RELATED"/>
    <property type="match status" value="1"/>
</dbReference>
<dbReference type="SUPFAM" id="SSF51735">
    <property type="entry name" value="NAD(P)-binding Rossmann-fold domains"/>
    <property type="match status" value="1"/>
</dbReference>
<accession>A0ABQ3FYT9</accession>
<proteinExistence type="predicted"/>
<dbReference type="Gene3D" id="3.40.50.720">
    <property type="entry name" value="NAD(P)-binding Rossmann-like Domain"/>
    <property type="match status" value="1"/>
</dbReference>
<dbReference type="InterPro" id="IPR036291">
    <property type="entry name" value="NAD(P)-bd_dom_sf"/>
</dbReference>
<dbReference type="RefSeq" id="WP_189686538.1">
    <property type="nucleotide sequence ID" value="NZ_BMYK01000004.1"/>
</dbReference>
<dbReference type="PANTHER" id="PTHR43157:SF31">
    <property type="entry name" value="PHOSPHATIDYLINOSITOL-GLYCAN BIOSYNTHESIS CLASS F PROTEIN"/>
    <property type="match status" value="1"/>
</dbReference>
<keyword evidence="1" id="KW-0560">Oxidoreductase</keyword>
<dbReference type="EMBL" id="BMYK01000004">
    <property type="protein sequence ID" value="GHC77525.1"/>
    <property type="molecule type" value="Genomic_DNA"/>
</dbReference>
<organism evidence="2 3">
    <name type="scientific">Pseudorhodoferax aquiterrae</name>
    <dbReference type="NCBI Taxonomy" id="747304"/>
    <lineage>
        <taxon>Bacteria</taxon>
        <taxon>Pseudomonadati</taxon>
        <taxon>Pseudomonadota</taxon>
        <taxon>Betaproteobacteria</taxon>
        <taxon>Burkholderiales</taxon>
        <taxon>Comamonadaceae</taxon>
    </lineage>
</organism>
<protein>
    <submittedName>
        <fullName evidence="2">Dehydrogenase</fullName>
    </submittedName>
</protein>
<name>A0ABQ3FYT9_9BURK</name>
<gene>
    <name evidence="2" type="ORF">GCM10007320_17150</name>
</gene>
<dbReference type="NCBIfam" id="NF004513">
    <property type="entry name" value="PRK05854.1"/>
    <property type="match status" value="1"/>
</dbReference>
<dbReference type="Pfam" id="PF00106">
    <property type="entry name" value="adh_short"/>
    <property type="match status" value="1"/>
</dbReference>
<keyword evidence="3" id="KW-1185">Reference proteome</keyword>
<evidence type="ECO:0000313" key="3">
    <source>
        <dbReference type="Proteomes" id="UP000626210"/>
    </source>
</evidence>